<dbReference type="InterPro" id="IPR024072">
    <property type="entry name" value="DHFR-like_dom_sf"/>
</dbReference>
<evidence type="ECO:0000256" key="2">
    <source>
        <dbReference type="ARBA" id="ARBA00004882"/>
    </source>
</evidence>
<dbReference type="PANTHER" id="PTHR38011:SF7">
    <property type="entry name" value="2,5-DIAMINO-6-RIBOSYLAMINO-4(3H)-PYRIMIDINONE 5'-PHOSPHATE REDUCTASE"/>
    <property type="match status" value="1"/>
</dbReference>
<feature type="domain" description="CMP/dCMP-type deaminase" evidence="15">
    <location>
        <begin position="1"/>
        <end position="123"/>
    </location>
</feature>
<comment type="pathway">
    <text evidence="2 14">Cofactor biosynthesis; riboflavin biosynthesis; 5-amino-6-(D-ribitylamino)uracil from GTP: step 2/4.</text>
</comment>
<dbReference type="InterPro" id="IPR004794">
    <property type="entry name" value="Eubact_RibD"/>
</dbReference>
<dbReference type="EC" id="1.1.1.193" evidence="14"/>
<evidence type="ECO:0000256" key="9">
    <source>
        <dbReference type="ARBA" id="ARBA00022857"/>
    </source>
</evidence>
<keyword evidence="8 14" id="KW-0862">Zinc</keyword>
<protein>
    <recommendedName>
        <fullName evidence="14">Riboflavin biosynthesis protein RibD</fullName>
    </recommendedName>
    <domain>
        <recommendedName>
            <fullName evidence="14">Diaminohydroxyphosphoribosylaminopyrimidine deaminase</fullName>
            <shortName evidence="14">DRAP deaminase</shortName>
            <ecNumber evidence="14">3.5.4.26</ecNumber>
        </recommendedName>
        <alternativeName>
            <fullName evidence="14">Riboflavin-specific deaminase</fullName>
        </alternativeName>
    </domain>
    <domain>
        <recommendedName>
            <fullName evidence="14">5-amino-6-(5-phosphoribosylamino)uracil reductase</fullName>
            <ecNumber evidence="14">1.1.1.193</ecNumber>
        </recommendedName>
        <alternativeName>
            <fullName evidence="14">HTP reductase</fullName>
        </alternativeName>
    </domain>
</protein>
<name>A0ABS4SB03_9BACI</name>
<comment type="pathway">
    <text evidence="3 14">Cofactor biosynthesis; riboflavin biosynthesis; 5-amino-6-(D-ribitylamino)uracil from GTP: step 3/4.</text>
</comment>
<evidence type="ECO:0000313" key="17">
    <source>
        <dbReference type="Proteomes" id="UP001519294"/>
    </source>
</evidence>
<keyword evidence="10 14" id="KW-0560">Oxidoreductase</keyword>
<dbReference type="InterPro" id="IPR002125">
    <property type="entry name" value="CMP_dCMP_dom"/>
</dbReference>
<dbReference type="InterPro" id="IPR002734">
    <property type="entry name" value="RibDG_C"/>
</dbReference>
<dbReference type="NCBIfam" id="TIGR00326">
    <property type="entry name" value="eubact_ribD"/>
    <property type="match status" value="1"/>
</dbReference>
<evidence type="ECO:0000256" key="8">
    <source>
        <dbReference type="ARBA" id="ARBA00022833"/>
    </source>
</evidence>
<dbReference type="InterPro" id="IPR050765">
    <property type="entry name" value="Riboflavin_Biosynth_HTPR"/>
</dbReference>
<dbReference type="SUPFAM" id="SSF53927">
    <property type="entry name" value="Cytidine deaminase-like"/>
    <property type="match status" value="1"/>
</dbReference>
<evidence type="ECO:0000256" key="3">
    <source>
        <dbReference type="ARBA" id="ARBA00004910"/>
    </source>
</evidence>
<evidence type="ECO:0000259" key="15">
    <source>
        <dbReference type="PROSITE" id="PS51747"/>
    </source>
</evidence>
<dbReference type="EMBL" id="JAGIKX010000028">
    <property type="protein sequence ID" value="MBP2258527.1"/>
    <property type="molecule type" value="Genomic_DNA"/>
</dbReference>
<dbReference type="SUPFAM" id="SSF53597">
    <property type="entry name" value="Dihydrofolate reductase-like"/>
    <property type="match status" value="1"/>
</dbReference>
<keyword evidence="7 14" id="KW-0479">Metal-binding</keyword>
<dbReference type="EC" id="3.5.4.26" evidence="14"/>
<organism evidence="16 17">
    <name type="scientific">Virgibacillus alimentarius</name>
    <dbReference type="NCBI Taxonomy" id="698769"/>
    <lineage>
        <taxon>Bacteria</taxon>
        <taxon>Bacillati</taxon>
        <taxon>Bacillota</taxon>
        <taxon>Bacilli</taxon>
        <taxon>Bacillales</taxon>
        <taxon>Bacillaceae</taxon>
        <taxon>Virgibacillus</taxon>
    </lineage>
</organism>
<comment type="function">
    <text evidence="1 14">Converts 2,5-diamino-6-(ribosylamino)-4(3h)-pyrimidinone 5'-phosphate into 5-amino-6-(ribosylamino)-2,4(1h,3h)-pyrimidinedione 5'-phosphate.</text>
</comment>
<keyword evidence="14 16" id="KW-0378">Hydrolase</keyword>
<gene>
    <name evidence="16" type="ORF">J2Z81_002510</name>
</gene>
<keyword evidence="17" id="KW-1185">Reference proteome</keyword>
<evidence type="ECO:0000256" key="13">
    <source>
        <dbReference type="ARBA" id="ARBA00049886"/>
    </source>
</evidence>
<dbReference type="InterPro" id="IPR016193">
    <property type="entry name" value="Cytidine_deaminase-like"/>
</dbReference>
<dbReference type="RefSeq" id="WP_226371465.1">
    <property type="nucleotide sequence ID" value="NZ_JAGIKX010000028.1"/>
</dbReference>
<evidence type="ECO:0000256" key="5">
    <source>
        <dbReference type="ARBA" id="ARBA00007417"/>
    </source>
</evidence>
<keyword evidence="6 14" id="KW-0686">Riboflavin biosynthesis</keyword>
<evidence type="ECO:0000313" key="16">
    <source>
        <dbReference type="EMBL" id="MBP2258527.1"/>
    </source>
</evidence>
<accession>A0ABS4SB03</accession>
<comment type="caution">
    <text evidence="16">The sequence shown here is derived from an EMBL/GenBank/DDBJ whole genome shotgun (WGS) entry which is preliminary data.</text>
</comment>
<comment type="similarity">
    <text evidence="4 14">In the N-terminal section; belongs to the cytidine and deoxycytidylate deaminase family.</text>
</comment>
<evidence type="ECO:0000256" key="12">
    <source>
        <dbReference type="ARBA" id="ARBA00049861"/>
    </source>
</evidence>
<comment type="catalytic activity">
    <reaction evidence="13 14">
        <text>2,5-diamino-6-hydroxy-4-(5-phosphoribosylamino)-pyrimidine + H2O + H(+) = 5-amino-6-(5-phospho-D-ribosylamino)uracil + NH4(+)</text>
        <dbReference type="Rhea" id="RHEA:21868"/>
        <dbReference type="ChEBI" id="CHEBI:15377"/>
        <dbReference type="ChEBI" id="CHEBI:15378"/>
        <dbReference type="ChEBI" id="CHEBI:28938"/>
        <dbReference type="ChEBI" id="CHEBI:58453"/>
        <dbReference type="ChEBI" id="CHEBI:58614"/>
        <dbReference type="EC" id="3.5.4.26"/>
    </reaction>
</comment>
<evidence type="ECO:0000256" key="11">
    <source>
        <dbReference type="ARBA" id="ARBA00023268"/>
    </source>
</evidence>
<comment type="cofactor">
    <cofactor evidence="14">
        <name>Zn(2+)</name>
        <dbReference type="ChEBI" id="CHEBI:29105"/>
    </cofactor>
    <text evidence="14">Binds 1 zinc ion.</text>
</comment>
<dbReference type="PROSITE" id="PS51747">
    <property type="entry name" value="CYT_DCMP_DEAMINASES_2"/>
    <property type="match status" value="1"/>
</dbReference>
<dbReference type="Gene3D" id="3.40.140.10">
    <property type="entry name" value="Cytidine Deaminase, domain 2"/>
    <property type="match status" value="1"/>
</dbReference>
<dbReference type="PIRSF" id="PIRSF006769">
    <property type="entry name" value="RibD"/>
    <property type="match status" value="1"/>
</dbReference>
<evidence type="ECO:0000256" key="1">
    <source>
        <dbReference type="ARBA" id="ARBA00002151"/>
    </source>
</evidence>
<dbReference type="InterPro" id="IPR016192">
    <property type="entry name" value="APOBEC/CMP_deaminase_Zn-bd"/>
</dbReference>
<dbReference type="GO" id="GO:0008703">
    <property type="term" value="F:5-amino-6-(5-phosphoribosylamino)uracil reductase activity"/>
    <property type="evidence" value="ECO:0007669"/>
    <property type="project" value="UniProtKB-EC"/>
</dbReference>
<keyword evidence="9 14" id="KW-0521">NADP</keyword>
<dbReference type="PROSITE" id="PS00903">
    <property type="entry name" value="CYT_DCMP_DEAMINASES_1"/>
    <property type="match status" value="1"/>
</dbReference>
<evidence type="ECO:0000256" key="6">
    <source>
        <dbReference type="ARBA" id="ARBA00022619"/>
    </source>
</evidence>
<reference evidence="16 17" key="1">
    <citation type="submission" date="2021-03" db="EMBL/GenBank/DDBJ databases">
        <title>Genomic Encyclopedia of Type Strains, Phase IV (KMG-IV): sequencing the most valuable type-strain genomes for metagenomic binning, comparative biology and taxonomic classification.</title>
        <authorList>
            <person name="Goeker M."/>
        </authorList>
    </citation>
    <scope>NUCLEOTIDE SEQUENCE [LARGE SCALE GENOMIC DNA]</scope>
    <source>
        <strain evidence="16 17">DSM 25790</strain>
    </source>
</reference>
<dbReference type="NCBIfam" id="TIGR00227">
    <property type="entry name" value="ribD_Cterm"/>
    <property type="match status" value="1"/>
</dbReference>
<evidence type="ECO:0000256" key="7">
    <source>
        <dbReference type="ARBA" id="ARBA00022723"/>
    </source>
</evidence>
<dbReference type="Gene3D" id="3.40.430.10">
    <property type="entry name" value="Dihydrofolate Reductase, subunit A"/>
    <property type="match status" value="1"/>
</dbReference>
<comment type="similarity">
    <text evidence="5 14">In the C-terminal section; belongs to the HTP reductase family.</text>
</comment>
<sequence length="371" mass="40442">MNDKKYMEFALTIARQVSGQTSPNPLVGAVIVKDGEIVGFGAHLKASEAHAEVNALNMAGDKANGATIYVTLEPCSHYGKTAPCADLLINSGIKRAVIACVDPNEKVSGSGIEKLRQAGIQVEVGVLEKEAKNLNKAFFHYIKMKTPYITIKSAVSLDGKTATSTGESKWITCEEARLDVHRYRHEHDAILVGVNTVIKDNPSLTTRLPQGGINPVRIILDTMLRTPVGAKVITDQEAETWIIVGENVNEQKKQIFSSKPYVKVIQLQQEQINIDDVLRILGSKGVMSLWVEGGAEVNASFLESRHINQIITYIAPTLIGGKEAPTSFSGNGFQSMEERLLLEIKNVEKIGTDIKIISGLREEESGVYGDC</sequence>
<dbReference type="Pfam" id="PF00383">
    <property type="entry name" value="dCMP_cyt_deam_1"/>
    <property type="match status" value="1"/>
</dbReference>
<keyword evidence="11" id="KW-0511">Multifunctional enzyme</keyword>
<comment type="catalytic activity">
    <reaction evidence="12 14">
        <text>5-amino-6-(5-phospho-D-ribitylamino)uracil + NADP(+) = 5-amino-6-(5-phospho-D-ribosylamino)uracil + NADPH + H(+)</text>
        <dbReference type="Rhea" id="RHEA:17845"/>
        <dbReference type="ChEBI" id="CHEBI:15378"/>
        <dbReference type="ChEBI" id="CHEBI:57783"/>
        <dbReference type="ChEBI" id="CHEBI:58349"/>
        <dbReference type="ChEBI" id="CHEBI:58421"/>
        <dbReference type="ChEBI" id="CHEBI:58453"/>
        <dbReference type="EC" id="1.1.1.193"/>
    </reaction>
</comment>
<dbReference type="GO" id="GO:0008835">
    <property type="term" value="F:diaminohydroxyphosphoribosylaminopyrimidine deaminase activity"/>
    <property type="evidence" value="ECO:0007669"/>
    <property type="project" value="UniProtKB-EC"/>
</dbReference>
<proteinExistence type="inferred from homology"/>
<evidence type="ECO:0000256" key="4">
    <source>
        <dbReference type="ARBA" id="ARBA00005259"/>
    </source>
</evidence>
<evidence type="ECO:0000256" key="14">
    <source>
        <dbReference type="PIRNR" id="PIRNR006769"/>
    </source>
</evidence>
<dbReference type="PANTHER" id="PTHR38011">
    <property type="entry name" value="DIHYDROFOLATE REDUCTASE FAMILY PROTEIN (AFU_ORTHOLOGUE AFUA_8G06820)"/>
    <property type="match status" value="1"/>
</dbReference>
<dbReference type="Pfam" id="PF01872">
    <property type="entry name" value="RibD_C"/>
    <property type="match status" value="1"/>
</dbReference>
<evidence type="ECO:0000256" key="10">
    <source>
        <dbReference type="ARBA" id="ARBA00023002"/>
    </source>
</evidence>
<dbReference type="CDD" id="cd01284">
    <property type="entry name" value="Riboflavin_deaminase-reductase"/>
    <property type="match status" value="1"/>
</dbReference>
<dbReference type="Proteomes" id="UP001519294">
    <property type="component" value="Unassembled WGS sequence"/>
</dbReference>
<dbReference type="InterPro" id="IPR011549">
    <property type="entry name" value="RibD_C"/>
</dbReference>